<name>A0A1E7Z3N1_9GAMM</name>
<evidence type="ECO:0000256" key="1">
    <source>
        <dbReference type="ARBA" id="ARBA00023125"/>
    </source>
</evidence>
<reference evidence="4 6" key="2">
    <citation type="submission" date="2018-04" db="EMBL/GenBank/DDBJ databases">
        <title>Genomes of the Obligate Erwinia dacicola and Facultative Enterobacter sp. OLF Endosymbionts of the Olive Fruit fly, Bactrocera oleae.</title>
        <authorList>
            <person name="Estes A.M."/>
            <person name="Hearn D.J."/>
            <person name="Agarwal S."/>
            <person name="Pierson E.A."/>
            <person name="Dunning-Hotopp J.C."/>
        </authorList>
    </citation>
    <scope>NUCLEOTIDE SEQUENCE [LARGE SCALE GENOMIC DNA]</scope>
    <source>
        <strain evidence="4 6">Oroville</strain>
    </source>
</reference>
<dbReference type="PANTHER" id="PTHR46558:SF11">
    <property type="entry name" value="HTH-TYPE TRANSCRIPTIONAL REGULATOR XRE"/>
    <property type="match status" value="1"/>
</dbReference>
<dbReference type="RefSeq" id="WP_029403600.1">
    <property type="nucleotide sequence ID" value="NZ_LJAM02000090.1"/>
</dbReference>
<comment type="caution">
    <text evidence="3">The sequence shown here is derived from an EMBL/GenBank/DDBJ whole genome shotgun (WGS) entry which is preliminary data.</text>
</comment>
<dbReference type="InterPro" id="IPR010982">
    <property type="entry name" value="Lambda_DNA-bd_dom_sf"/>
</dbReference>
<evidence type="ECO:0000313" key="5">
    <source>
        <dbReference type="Proteomes" id="UP000243534"/>
    </source>
</evidence>
<keyword evidence="6" id="KW-1185">Reference proteome</keyword>
<gene>
    <name evidence="4" type="ORF">ACZ87_01327</name>
    <name evidence="3" type="ORF">BBW68_05700</name>
</gene>
<evidence type="ECO:0000313" key="3">
    <source>
        <dbReference type="EMBL" id="OFC63353.1"/>
    </source>
</evidence>
<proteinExistence type="predicted"/>
<protein>
    <submittedName>
        <fullName evidence="4">Helix-turn-helix domain protein</fullName>
    </submittedName>
    <submittedName>
        <fullName evidence="3">Transcriptional regulator</fullName>
    </submittedName>
</protein>
<dbReference type="EMBL" id="LJAM02000090">
    <property type="protein sequence ID" value="RAP71848.1"/>
    <property type="molecule type" value="Genomic_DNA"/>
</dbReference>
<dbReference type="PANTHER" id="PTHR46558">
    <property type="entry name" value="TRACRIPTIONAL REGULATORY PROTEIN-RELATED-RELATED"/>
    <property type="match status" value="1"/>
</dbReference>
<dbReference type="Proteomes" id="UP000244334">
    <property type="component" value="Unassembled WGS sequence"/>
</dbReference>
<dbReference type="SMART" id="SM00530">
    <property type="entry name" value="HTH_XRE"/>
    <property type="match status" value="1"/>
</dbReference>
<dbReference type="EMBL" id="MAYS01000097">
    <property type="protein sequence ID" value="OFC63353.1"/>
    <property type="molecule type" value="Genomic_DNA"/>
</dbReference>
<dbReference type="PROSITE" id="PS50943">
    <property type="entry name" value="HTH_CROC1"/>
    <property type="match status" value="1"/>
</dbReference>
<feature type="domain" description="HTH cro/C1-type" evidence="2">
    <location>
        <begin position="6"/>
        <end position="64"/>
    </location>
</feature>
<dbReference type="GO" id="GO:0003677">
    <property type="term" value="F:DNA binding"/>
    <property type="evidence" value="ECO:0007669"/>
    <property type="project" value="UniProtKB-KW"/>
</dbReference>
<reference evidence="3 5" key="1">
    <citation type="submission" date="2016-07" db="EMBL/GenBank/DDBJ databases">
        <authorList>
            <person name="Yuval B."/>
        </authorList>
    </citation>
    <scope>NUCLEOTIDE SEQUENCE [LARGE SCALE GENOMIC DNA]</scope>
    <source>
        <strain evidence="3 5">IL</strain>
    </source>
</reference>
<evidence type="ECO:0000313" key="6">
    <source>
        <dbReference type="Proteomes" id="UP000244334"/>
    </source>
</evidence>
<dbReference type="Gene3D" id="1.10.260.40">
    <property type="entry name" value="lambda repressor-like DNA-binding domains"/>
    <property type="match status" value="1"/>
</dbReference>
<accession>A0A1E7Z3N1</accession>
<dbReference type="InterPro" id="IPR001387">
    <property type="entry name" value="Cro/C1-type_HTH"/>
</dbReference>
<evidence type="ECO:0000313" key="4">
    <source>
        <dbReference type="EMBL" id="RAP71848.1"/>
    </source>
</evidence>
<dbReference type="OrthoDB" id="6006530at2"/>
<dbReference type="AlphaFoldDB" id="A0A1E7Z3N1"/>
<evidence type="ECO:0000259" key="2">
    <source>
        <dbReference type="PROSITE" id="PS50943"/>
    </source>
</evidence>
<sequence length="81" mass="9564">MIPERLKTARKKRHYTQELLAIKAGIDESTASSRISQYENGYSVPSYQLMQKIASILQIPTCYFYCDDEELADYLINYYRR</sequence>
<dbReference type="Pfam" id="PF01381">
    <property type="entry name" value="HTH_3"/>
    <property type="match status" value="1"/>
</dbReference>
<dbReference type="Proteomes" id="UP000243534">
    <property type="component" value="Unassembled WGS sequence"/>
</dbReference>
<keyword evidence="1" id="KW-0238">DNA-binding</keyword>
<dbReference type="CDD" id="cd00093">
    <property type="entry name" value="HTH_XRE"/>
    <property type="match status" value="1"/>
</dbReference>
<organism evidence="3 5">
    <name type="scientific">Candidatus Erwinia dacicola</name>
    <dbReference type="NCBI Taxonomy" id="252393"/>
    <lineage>
        <taxon>Bacteria</taxon>
        <taxon>Pseudomonadati</taxon>
        <taxon>Pseudomonadota</taxon>
        <taxon>Gammaproteobacteria</taxon>
        <taxon>Enterobacterales</taxon>
        <taxon>Erwiniaceae</taxon>
        <taxon>Erwinia</taxon>
    </lineage>
</organism>
<dbReference type="SUPFAM" id="SSF47413">
    <property type="entry name" value="lambda repressor-like DNA-binding domains"/>
    <property type="match status" value="1"/>
</dbReference>